<proteinExistence type="predicted"/>
<comment type="caution">
    <text evidence="1">The sequence shown here is derived from an EMBL/GenBank/DDBJ whole genome shotgun (WGS) entry which is preliminary data.</text>
</comment>
<reference evidence="1 2" key="1">
    <citation type="submission" date="2021-06" db="EMBL/GenBank/DDBJ databases">
        <authorList>
            <person name="Palmer J.M."/>
        </authorList>
    </citation>
    <scope>NUCLEOTIDE SEQUENCE [LARGE SCALE GENOMIC DNA]</scope>
    <source>
        <strain evidence="1 2">AS_MEX2019</strain>
        <tissue evidence="1">Muscle</tissue>
    </source>
</reference>
<gene>
    <name evidence="1" type="ORF">AMECASPLE_022150</name>
</gene>
<evidence type="ECO:0000313" key="1">
    <source>
        <dbReference type="EMBL" id="MEQ2296160.1"/>
    </source>
</evidence>
<protein>
    <submittedName>
        <fullName evidence="1">Uncharacterized protein</fullName>
    </submittedName>
</protein>
<name>A0ABV0YRA5_9TELE</name>
<sequence>MNESTGYTDSNSFVLNSVHMIDDRMTPLDPVEELCLFDCKETLARCVPPIPIVTGVEETGCSKTSQEVRSYPVSWLCRTGRPGVTADSHHRCSRSTADAVCQLRSI</sequence>
<keyword evidence="2" id="KW-1185">Reference proteome</keyword>
<evidence type="ECO:0000313" key="2">
    <source>
        <dbReference type="Proteomes" id="UP001469553"/>
    </source>
</evidence>
<organism evidence="1 2">
    <name type="scientific">Ameca splendens</name>
    <dbReference type="NCBI Taxonomy" id="208324"/>
    <lineage>
        <taxon>Eukaryota</taxon>
        <taxon>Metazoa</taxon>
        <taxon>Chordata</taxon>
        <taxon>Craniata</taxon>
        <taxon>Vertebrata</taxon>
        <taxon>Euteleostomi</taxon>
        <taxon>Actinopterygii</taxon>
        <taxon>Neopterygii</taxon>
        <taxon>Teleostei</taxon>
        <taxon>Neoteleostei</taxon>
        <taxon>Acanthomorphata</taxon>
        <taxon>Ovalentaria</taxon>
        <taxon>Atherinomorphae</taxon>
        <taxon>Cyprinodontiformes</taxon>
        <taxon>Goodeidae</taxon>
        <taxon>Ameca</taxon>
    </lineage>
</organism>
<accession>A0ABV0YRA5</accession>
<dbReference type="EMBL" id="JAHRIP010039574">
    <property type="protein sequence ID" value="MEQ2296160.1"/>
    <property type="molecule type" value="Genomic_DNA"/>
</dbReference>
<dbReference type="Proteomes" id="UP001469553">
    <property type="component" value="Unassembled WGS sequence"/>
</dbReference>